<name>A0ABV2L7M6_9HYPH</name>
<proteinExistence type="predicted"/>
<dbReference type="InterPro" id="IPR018770">
    <property type="entry name" value="ChloroindolylP_hydrolase"/>
</dbReference>
<feature type="transmembrane region" description="Helical" evidence="2">
    <location>
        <begin position="12"/>
        <end position="32"/>
    </location>
</feature>
<evidence type="ECO:0000313" key="4">
    <source>
        <dbReference type="Proteomes" id="UP001549145"/>
    </source>
</evidence>
<keyword evidence="2" id="KW-0472">Membrane</keyword>
<keyword evidence="4" id="KW-1185">Reference proteome</keyword>
<organism evidence="3 4">
    <name type="scientific">Methylobacterium goesingense</name>
    <dbReference type="NCBI Taxonomy" id="243690"/>
    <lineage>
        <taxon>Bacteria</taxon>
        <taxon>Pseudomonadati</taxon>
        <taxon>Pseudomonadota</taxon>
        <taxon>Alphaproteobacteria</taxon>
        <taxon>Hyphomicrobiales</taxon>
        <taxon>Methylobacteriaceae</taxon>
        <taxon>Methylobacterium</taxon>
    </lineage>
</organism>
<feature type="region of interest" description="Disordered" evidence="1">
    <location>
        <begin position="214"/>
        <end position="234"/>
    </location>
</feature>
<keyword evidence="2" id="KW-1133">Transmembrane helix</keyword>
<gene>
    <name evidence="3" type="ORF">ABID43_003385</name>
</gene>
<evidence type="ECO:0000256" key="2">
    <source>
        <dbReference type="SAM" id="Phobius"/>
    </source>
</evidence>
<comment type="caution">
    <text evidence="3">The sequence shown here is derived from an EMBL/GenBank/DDBJ whole genome shotgun (WGS) entry which is preliminary data.</text>
</comment>
<dbReference type="Pfam" id="PF10112">
    <property type="entry name" value="Halogen_Hydrol"/>
    <property type="match status" value="1"/>
</dbReference>
<dbReference type="RefSeq" id="WP_238275824.1">
    <property type="nucleotide sequence ID" value="NZ_BPQL01000010.1"/>
</dbReference>
<evidence type="ECO:0000256" key="1">
    <source>
        <dbReference type="SAM" id="MobiDB-lite"/>
    </source>
</evidence>
<sequence>MPRRSAPSSSVDLWAGLAGGIFAPVASFGFGLPLWASLPGAVLIFVGTRLAFAPRGLFEGLDRKTLDGKTLDGKALDTAGLDLAREVLTAAQVDLARLRAAAHAVREPSARRDLDHLHTVAARVIGEVERTPRRLSSVRRLLTYYLPAAVRLGEGYGVLEGANRPDHARLDAAGVLIGRLDTVFARHADRLSAPEIEGLDVELKLLADAIRAEERGSPDLSTKSRPAPEPSPWR</sequence>
<dbReference type="Proteomes" id="UP001549145">
    <property type="component" value="Unassembled WGS sequence"/>
</dbReference>
<protein>
    <submittedName>
        <fullName evidence="3">5-bromo-4-chloroindolyl phosphate hydrolysis protein</fullName>
    </submittedName>
</protein>
<accession>A0ABV2L7M6</accession>
<dbReference type="EMBL" id="JBEPMM010000010">
    <property type="protein sequence ID" value="MET3693831.1"/>
    <property type="molecule type" value="Genomic_DNA"/>
</dbReference>
<reference evidence="3 4" key="1">
    <citation type="submission" date="2024-06" db="EMBL/GenBank/DDBJ databases">
        <title>Genomic Encyclopedia of Type Strains, Phase IV (KMG-IV): sequencing the most valuable type-strain genomes for metagenomic binning, comparative biology and taxonomic classification.</title>
        <authorList>
            <person name="Goeker M."/>
        </authorList>
    </citation>
    <scope>NUCLEOTIDE SEQUENCE [LARGE SCALE GENOMIC DNA]</scope>
    <source>
        <strain evidence="3 4">DSM 21331</strain>
    </source>
</reference>
<evidence type="ECO:0000313" key="3">
    <source>
        <dbReference type="EMBL" id="MET3693831.1"/>
    </source>
</evidence>
<keyword evidence="2" id="KW-0812">Transmembrane</keyword>